<keyword evidence="3" id="KW-1133">Transmembrane helix</keyword>
<dbReference type="RefSeq" id="WP_345923678.1">
    <property type="nucleotide sequence ID" value="NZ_JBHRXU010000004.1"/>
</dbReference>
<dbReference type="SUPFAM" id="SSF58104">
    <property type="entry name" value="Methyl-accepting chemotaxis protein (MCP) signaling domain"/>
    <property type="match status" value="1"/>
</dbReference>
<dbReference type="Gene3D" id="1.10.287.950">
    <property type="entry name" value="Methyl-accepting chemotaxis protein"/>
    <property type="match status" value="1"/>
</dbReference>
<dbReference type="InterPro" id="IPR004089">
    <property type="entry name" value="MCPsignal_dom"/>
</dbReference>
<dbReference type="PROSITE" id="PS50111">
    <property type="entry name" value="CHEMOTAXIS_TRANSDUC_2"/>
    <property type="match status" value="1"/>
</dbReference>
<dbReference type="Pfam" id="PF00015">
    <property type="entry name" value="MCPsignal"/>
    <property type="match status" value="1"/>
</dbReference>
<evidence type="ECO:0000313" key="6">
    <source>
        <dbReference type="Proteomes" id="UP001548590"/>
    </source>
</evidence>
<organism evidence="5 6">
    <name type="scientific">Uliginosibacterium paludis</name>
    <dbReference type="NCBI Taxonomy" id="1615952"/>
    <lineage>
        <taxon>Bacteria</taxon>
        <taxon>Pseudomonadati</taxon>
        <taxon>Pseudomonadota</taxon>
        <taxon>Betaproteobacteria</taxon>
        <taxon>Rhodocyclales</taxon>
        <taxon>Zoogloeaceae</taxon>
        <taxon>Uliginosibacterium</taxon>
    </lineage>
</organism>
<accession>A0ABV2CQF1</accession>
<name>A0ABV2CQF1_9RHOO</name>
<dbReference type="PANTHER" id="PTHR32089:SF41">
    <property type="entry name" value="METHYL-ACCEPTING CHEMOTAXIS PROTEIN"/>
    <property type="match status" value="1"/>
</dbReference>
<comment type="caution">
    <text evidence="5">The sequence shown here is derived from an EMBL/GenBank/DDBJ whole genome shotgun (WGS) entry which is preliminary data.</text>
</comment>
<evidence type="ECO:0000256" key="1">
    <source>
        <dbReference type="ARBA" id="ARBA00023224"/>
    </source>
</evidence>
<dbReference type="EMBL" id="JBEWLZ010000004">
    <property type="protein sequence ID" value="MET1490151.1"/>
    <property type="molecule type" value="Genomic_DNA"/>
</dbReference>
<keyword evidence="1 2" id="KW-0807">Transducer</keyword>
<feature type="transmembrane region" description="Helical" evidence="3">
    <location>
        <begin position="7"/>
        <end position="27"/>
    </location>
</feature>
<sequence length="387" mass="41743">MQFRADDIASLGTLATSLVIPILLYAGAPGWSVALLALTAAASTCAALMLSFKARNRARMAAAAHMARINESVLRYDELCANVADNSSTQFVALNDSLLKVRSVVSDAVQDLREGLESDNQTGRGGSRKLALRGLINELSELAASDANHARSAGLHAFADETQSTIQGFVSTVEALRKSGSHISERFDHMRNSVHAAHEMIGEVAQINSQTELLALNAAIEAARAGEAGRGFAVVADEVRKLAQRTEKFSKEIGGRLDGIRGIIDEVGQVIDVTSSTDLDQLHASQAHVATLAREISGSVARAEEHAERINAISESVHEIVTRDILSARFENRVDELLNAVEQHSSAMSRFNSGFFDVHRDSTERDGVTRITRRNTQLQALLKSVSH</sequence>
<feature type="domain" description="Methyl-accepting transducer" evidence="4">
    <location>
        <begin position="136"/>
        <end position="359"/>
    </location>
</feature>
<dbReference type="PANTHER" id="PTHR32089">
    <property type="entry name" value="METHYL-ACCEPTING CHEMOTAXIS PROTEIN MCPB"/>
    <property type="match status" value="1"/>
</dbReference>
<keyword evidence="3" id="KW-0472">Membrane</keyword>
<evidence type="ECO:0000259" key="4">
    <source>
        <dbReference type="PROSITE" id="PS50111"/>
    </source>
</evidence>
<keyword evidence="6" id="KW-1185">Reference proteome</keyword>
<dbReference type="Proteomes" id="UP001548590">
    <property type="component" value="Unassembled WGS sequence"/>
</dbReference>
<protein>
    <submittedName>
        <fullName evidence="5">Methyl-accepting chemotaxis protein</fullName>
    </submittedName>
</protein>
<keyword evidence="3" id="KW-0812">Transmembrane</keyword>
<feature type="transmembrane region" description="Helical" evidence="3">
    <location>
        <begin position="33"/>
        <end position="52"/>
    </location>
</feature>
<evidence type="ECO:0000256" key="3">
    <source>
        <dbReference type="SAM" id="Phobius"/>
    </source>
</evidence>
<dbReference type="SMART" id="SM00283">
    <property type="entry name" value="MA"/>
    <property type="match status" value="1"/>
</dbReference>
<evidence type="ECO:0000256" key="2">
    <source>
        <dbReference type="PROSITE-ProRule" id="PRU00284"/>
    </source>
</evidence>
<proteinExistence type="predicted"/>
<gene>
    <name evidence="5" type="ORF">ABVT11_09955</name>
</gene>
<evidence type="ECO:0000313" key="5">
    <source>
        <dbReference type="EMBL" id="MET1490151.1"/>
    </source>
</evidence>
<reference evidence="5 6" key="1">
    <citation type="submission" date="2024-07" db="EMBL/GenBank/DDBJ databases">
        <title>Uliginosibacterium paludis KCTC:42655.</title>
        <authorList>
            <person name="Kim M.K."/>
        </authorList>
    </citation>
    <scope>NUCLEOTIDE SEQUENCE [LARGE SCALE GENOMIC DNA]</scope>
    <source>
        <strain evidence="5 6">KCTC 42655</strain>
    </source>
</reference>